<evidence type="ECO:0000313" key="2">
    <source>
        <dbReference type="Proteomes" id="UP001162501"/>
    </source>
</evidence>
<reference evidence="1" key="1">
    <citation type="submission" date="2023-05" db="EMBL/GenBank/DDBJ databases">
        <authorList>
            <consortium name="ELIXIR-Norway"/>
        </authorList>
    </citation>
    <scope>NUCLEOTIDE SEQUENCE</scope>
</reference>
<sequence length="350" mass="36276">MQTDYKDLECHGTLLPEPDAWEEGSAAQPAAPLDGPRPPFGARARPRALPPGDPRGSRQLRGALQAGLEGAGWASGWGPRAPGREAAARLRAGESLDVGNSLPARPAERRGHAGAWRGHPGSPCGGRLARPHLAPRAACRATPAGQGGLPPGRASLPSAAIRPPLTRHPVLLPRGAARGSPSPAASGRCVGREPRRGRAGESGARRPPRRSRRESGRERGSRGGVCARVCERESEGERGSERAGARESSGGDSENAAPAGQERLAAPSRRQWPGRDPEAGETRPPPPNRAPPPPPGAGLSVPPSAASQEPPGAGAPPASNRRCARRERPPEGCRRPPGLVAFPGDPESEI</sequence>
<dbReference type="EMBL" id="OX596095">
    <property type="protein sequence ID" value="CAM9521351.1"/>
    <property type="molecule type" value="Genomic_DNA"/>
</dbReference>
<proteinExistence type="predicted"/>
<reference evidence="1" key="2">
    <citation type="submission" date="2025-03" db="EMBL/GenBank/DDBJ databases">
        <authorList>
            <consortium name="ELIXIR-Norway"/>
            <consortium name="Elixir Norway"/>
        </authorList>
    </citation>
    <scope>NUCLEOTIDE SEQUENCE</scope>
</reference>
<protein>
    <submittedName>
        <fullName evidence="1">Uncharacterized protein</fullName>
    </submittedName>
</protein>
<organism evidence="1 2">
    <name type="scientific">Rangifer tarandus platyrhynchus</name>
    <name type="common">Svalbard reindeer</name>
    <dbReference type="NCBI Taxonomy" id="3082113"/>
    <lineage>
        <taxon>Eukaryota</taxon>
        <taxon>Metazoa</taxon>
        <taxon>Chordata</taxon>
        <taxon>Craniata</taxon>
        <taxon>Vertebrata</taxon>
        <taxon>Euteleostomi</taxon>
        <taxon>Mammalia</taxon>
        <taxon>Eutheria</taxon>
        <taxon>Laurasiatheria</taxon>
        <taxon>Artiodactyla</taxon>
        <taxon>Ruminantia</taxon>
        <taxon>Pecora</taxon>
        <taxon>Cervidae</taxon>
        <taxon>Odocoileinae</taxon>
        <taxon>Rangifer</taxon>
    </lineage>
</organism>
<dbReference type="Proteomes" id="UP001162501">
    <property type="component" value="Chromosome 11"/>
</dbReference>
<accession>A0AC59YA60</accession>
<gene>
    <name evidence="1" type="ORF">MRATA1EN22A_LOCUS3703</name>
</gene>
<name>A0AC59YA60_RANTA</name>
<evidence type="ECO:0000313" key="1">
    <source>
        <dbReference type="EMBL" id="CAM9521351.1"/>
    </source>
</evidence>